<gene>
    <name evidence="1" type="ORF">METZ01_LOCUS404462</name>
</gene>
<dbReference type="EMBL" id="UINC01155641">
    <property type="protein sequence ID" value="SVD51608.1"/>
    <property type="molecule type" value="Genomic_DNA"/>
</dbReference>
<protein>
    <submittedName>
        <fullName evidence="1">Uncharacterized protein</fullName>
    </submittedName>
</protein>
<sequence length="31" mass="3196">STGLDPVCYTLTYPTAALTITALPDVKKNAG</sequence>
<name>A0A382W0G4_9ZZZZ</name>
<accession>A0A382W0G4</accession>
<proteinExistence type="predicted"/>
<reference evidence="1" key="1">
    <citation type="submission" date="2018-05" db="EMBL/GenBank/DDBJ databases">
        <authorList>
            <person name="Lanie J.A."/>
            <person name="Ng W.-L."/>
            <person name="Kazmierczak K.M."/>
            <person name="Andrzejewski T.M."/>
            <person name="Davidsen T.M."/>
            <person name="Wayne K.J."/>
            <person name="Tettelin H."/>
            <person name="Glass J.I."/>
            <person name="Rusch D."/>
            <person name="Podicherti R."/>
            <person name="Tsui H.-C.T."/>
            <person name="Winkler M.E."/>
        </authorList>
    </citation>
    <scope>NUCLEOTIDE SEQUENCE</scope>
</reference>
<organism evidence="1">
    <name type="scientific">marine metagenome</name>
    <dbReference type="NCBI Taxonomy" id="408172"/>
    <lineage>
        <taxon>unclassified sequences</taxon>
        <taxon>metagenomes</taxon>
        <taxon>ecological metagenomes</taxon>
    </lineage>
</organism>
<feature type="non-terminal residue" evidence="1">
    <location>
        <position position="1"/>
    </location>
</feature>
<dbReference type="AlphaFoldDB" id="A0A382W0G4"/>
<evidence type="ECO:0000313" key="1">
    <source>
        <dbReference type="EMBL" id="SVD51608.1"/>
    </source>
</evidence>